<evidence type="ECO:0000256" key="5">
    <source>
        <dbReference type="ARBA" id="ARBA00039116"/>
    </source>
</evidence>
<organism evidence="10 11">
    <name type="scientific">Saccoglossus kowalevskii</name>
    <name type="common">Acorn worm</name>
    <dbReference type="NCBI Taxonomy" id="10224"/>
    <lineage>
        <taxon>Eukaryota</taxon>
        <taxon>Metazoa</taxon>
        <taxon>Hemichordata</taxon>
        <taxon>Enteropneusta</taxon>
        <taxon>Harrimaniidae</taxon>
        <taxon>Saccoglossus</taxon>
    </lineage>
</organism>
<evidence type="ECO:0000256" key="4">
    <source>
        <dbReference type="ARBA" id="ARBA00037645"/>
    </source>
</evidence>
<dbReference type="PANTHER" id="PTHR43712">
    <property type="entry name" value="PUTATIVE (AFU_ORTHOLOGUE AFUA_4G14580)-RELATED"/>
    <property type="match status" value="1"/>
</dbReference>
<keyword evidence="3" id="KW-0949">S-adenosyl-L-methionine</keyword>
<dbReference type="SUPFAM" id="SSF53335">
    <property type="entry name" value="S-adenosyl-L-methionine-dependent methyltransferases"/>
    <property type="match status" value="1"/>
</dbReference>
<keyword evidence="2" id="KW-0808">Transferase</keyword>
<dbReference type="PROSITE" id="PS51683">
    <property type="entry name" value="SAM_OMT_II"/>
    <property type="match status" value="1"/>
</dbReference>
<evidence type="ECO:0000256" key="1">
    <source>
        <dbReference type="ARBA" id="ARBA00022603"/>
    </source>
</evidence>
<dbReference type="InterPro" id="IPR036390">
    <property type="entry name" value="WH_DNA-bd_sf"/>
</dbReference>
<dbReference type="InterPro" id="IPR029063">
    <property type="entry name" value="SAM-dependent_MTases_sf"/>
</dbReference>
<evidence type="ECO:0000256" key="2">
    <source>
        <dbReference type="ARBA" id="ARBA00022679"/>
    </source>
</evidence>
<dbReference type="EC" id="2.1.1.4" evidence="5"/>
<dbReference type="SUPFAM" id="SSF46785">
    <property type="entry name" value="Winged helix' DNA-binding domain"/>
    <property type="match status" value="1"/>
</dbReference>
<feature type="domain" description="O-methyltransferase dimerisation" evidence="9">
    <location>
        <begin position="9"/>
        <end position="96"/>
    </location>
</feature>
<dbReference type="PANTHER" id="PTHR43712:SF2">
    <property type="entry name" value="O-METHYLTRANSFERASE CICE"/>
    <property type="match status" value="1"/>
</dbReference>
<feature type="domain" description="O-methyltransferase C-terminal" evidence="8">
    <location>
        <begin position="138"/>
        <end position="315"/>
    </location>
</feature>
<dbReference type="InterPro" id="IPR036388">
    <property type="entry name" value="WH-like_DNA-bd_sf"/>
</dbReference>
<dbReference type="GeneID" id="100369118"/>
<reference evidence="11" key="1">
    <citation type="submission" date="2025-08" db="UniProtKB">
        <authorList>
            <consortium name="RefSeq"/>
        </authorList>
    </citation>
    <scope>IDENTIFICATION</scope>
    <source>
        <tissue evidence="11">Testes</tissue>
    </source>
</reference>
<evidence type="ECO:0000313" key="11">
    <source>
        <dbReference type="RefSeq" id="XP_002731375.1"/>
    </source>
</evidence>
<evidence type="ECO:0000259" key="9">
    <source>
        <dbReference type="Pfam" id="PF08100"/>
    </source>
</evidence>
<protein>
    <recommendedName>
        <fullName evidence="6">Acetylserotonin O-methyltransferase</fullName>
        <ecNumber evidence="5">2.1.1.4</ecNumber>
    </recommendedName>
    <alternativeName>
        <fullName evidence="7">Hydroxyindole O-methyltransferase</fullName>
    </alternativeName>
</protein>
<keyword evidence="10" id="KW-1185">Reference proteome</keyword>
<dbReference type="PIRSF" id="PIRSF005739">
    <property type="entry name" value="O-mtase"/>
    <property type="match status" value="1"/>
</dbReference>
<evidence type="ECO:0000256" key="6">
    <source>
        <dbReference type="ARBA" id="ARBA00040730"/>
    </source>
</evidence>
<comment type="function">
    <text evidence="4">Catalyzes the transfer of a methyl group onto N-acetylserotonin, producing melatonin (N-acetyl-5-methoxytryptamine).</text>
</comment>
<dbReference type="InterPro" id="IPR012967">
    <property type="entry name" value="COMT_dimerisation"/>
</dbReference>
<sequence>MAATVFDLWHHINGFMTTQSLITTAKLGIFDYLTRGAATLTGVSDAIGTDRKVTEQLIDYMVCLGYLDKKWINLGDPTEGEYLYTNTEVTNQFLSSSSDKNCLSLLMNAGYLNNVMNDLDSVAKIGQSLIQKTPWDDPVMFEAFFAGMRATAMNWFSSPISKSFDLSTYCKVCDLGGGTGDVSYSLSVAYPQMKITIFDLPPVIKMTEEKKPEWISPNVTFQSGDFFTDTLPTSDCFILSNIIHDWPDDKVHIILSRVFKSLESGGSILVAERLLDDDKRGPPEAHIMSLIMTVLLSGKHRSFKEMSELLRQHGFVDVKVKNIQLSLADVIIATKT</sequence>
<dbReference type="Proteomes" id="UP000694865">
    <property type="component" value="Unplaced"/>
</dbReference>
<evidence type="ECO:0000256" key="7">
    <source>
        <dbReference type="ARBA" id="ARBA00043054"/>
    </source>
</evidence>
<dbReference type="InterPro" id="IPR001077">
    <property type="entry name" value="COMT_C"/>
</dbReference>
<dbReference type="CDD" id="cd02440">
    <property type="entry name" value="AdoMet_MTases"/>
    <property type="match status" value="1"/>
</dbReference>
<dbReference type="Pfam" id="PF08100">
    <property type="entry name" value="Dimerisation"/>
    <property type="match status" value="1"/>
</dbReference>
<evidence type="ECO:0000313" key="10">
    <source>
        <dbReference type="Proteomes" id="UP000694865"/>
    </source>
</evidence>
<evidence type="ECO:0000256" key="3">
    <source>
        <dbReference type="ARBA" id="ARBA00022691"/>
    </source>
</evidence>
<dbReference type="Gene3D" id="1.10.10.10">
    <property type="entry name" value="Winged helix-like DNA-binding domain superfamily/Winged helix DNA-binding domain"/>
    <property type="match status" value="1"/>
</dbReference>
<proteinExistence type="predicted"/>
<name>A0ABM0GJR3_SACKO</name>
<gene>
    <name evidence="11" type="primary">LOC100369118</name>
</gene>
<keyword evidence="1" id="KW-0489">Methyltransferase</keyword>
<dbReference type="RefSeq" id="XP_002731375.1">
    <property type="nucleotide sequence ID" value="XM_002731329.1"/>
</dbReference>
<dbReference type="Pfam" id="PF00891">
    <property type="entry name" value="Methyltransf_2"/>
    <property type="match status" value="1"/>
</dbReference>
<accession>A0ABM0GJR3</accession>
<evidence type="ECO:0000259" key="8">
    <source>
        <dbReference type="Pfam" id="PF00891"/>
    </source>
</evidence>
<dbReference type="Gene3D" id="3.40.50.150">
    <property type="entry name" value="Vaccinia Virus protein VP39"/>
    <property type="match status" value="1"/>
</dbReference>
<dbReference type="InterPro" id="IPR016461">
    <property type="entry name" value="COMT-like"/>
</dbReference>